<protein>
    <recommendedName>
        <fullName evidence="4">Lipoprotein</fullName>
    </recommendedName>
</protein>
<accession>A0ABV8D7J8</accession>
<keyword evidence="3" id="KW-1185">Reference proteome</keyword>
<evidence type="ECO:0000256" key="1">
    <source>
        <dbReference type="SAM" id="SignalP"/>
    </source>
</evidence>
<comment type="caution">
    <text evidence="2">The sequence shown here is derived from an EMBL/GenBank/DDBJ whole genome shotgun (WGS) entry which is preliminary data.</text>
</comment>
<feature type="chain" id="PRO_5045848959" description="Lipoprotein" evidence="1">
    <location>
        <begin position="30"/>
        <end position="173"/>
    </location>
</feature>
<feature type="signal peptide" evidence="1">
    <location>
        <begin position="1"/>
        <end position="29"/>
    </location>
</feature>
<dbReference type="EMBL" id="JBHSAJ010000016">
    <property type="protein sequence ID" value="MFC3934409.1"/>
    <property type="molecule type" value="Genomic_DNA"/>
</dbReference>
<evidence type="ECO:0000313" key="2">
    <source>
        <dbReference type="EMBL" id="MFC3934409.1"/>
    </source>
</evidence>
<dbReference type="RefSeq" id="WP_055402768.1">
    <property type="nucleotide sequence ID" value="NZ_JAMXAX010000033.1"/>
</dbReference>
<name>A0ABV8D7J8_9BURK</name>
<reference evidence="3" key="1">
    <citation type="journal article" date="2019" name="Int. J. Syst. Evol. Microbiol.">
        <title>The Global Catalogue of Microorganisms (GCM) 10K type strain sequencing project: providing services to taxonomists for standard genome sequencing and annotation.</title>
        <authorList>
            <consortium name="The Broad Institute Genomics Platform"/>
            <consortium name="The Broad Institute Genome Sequencing Center for Infectious Disease"/>
            <person name="Wu L."/>
            <person name="Ma J."/>
        </authorList>
    </citation>
    <scope>NUCLEOTIDE SEQUENCE [LARGE SCALE GENOMIC DNA]</scope>
    <source>
        <strain evidence="3">CCUG 2113</strain>
    </source>
</reference>
<keyword evidence="1" id="KW-0732">Signal</keyword>
<gene>
    <name evidence="2" type="ORF">ACFOW3_07215</name>
</gene>
<proteinExistence type="predicted"/>
<evidence type="ECO:0008006" key="4">
    <source>
        <dbReference type="Google" id="ProtNLM"/>
    </source>
</evidence>
<organism evidence="2 3">
    <name type="scientific">Acidovorax facilis</name>
    <dbReference type="NCBI Taxonomy" id="12917"/>
    <lineage>
        <taxon>Bacteria</taxon>
        <taxon>Pseudomonadati</taxon>
        <taxon>Pseudomonadota</taxon>
        <taxon>Betaproteobacteria</taxon>
        <taxon>Burkholderiales</taxon>
        <taxon>Comamonadaceae</taxon>
        <taxon>Acidovorax</taxon>
    </lineage>
</organism>
<evidence type="ECO:0000313" key="3">
    <source>
        <dbReference type="Proteomes" id="UP001595693"/>
    </source>
</evidence>
<sequence length="173" mass="18014">MRPVSPAPLSRAVLAALALAVLLPGCVGTVPTAPTAPRKVARPVLNDVPAAPANPWGNLQTQVGNYPVGGSDFLRAGPLAERLSGLLGLANYNVLLDNLQVSGPLRQDGSMLYITGNRPDAGDTAAAAIVIHAATDTVRVWLLTGGEEWDVQDLGTPKTLPAHVATMMENARR</sequence>
<dbReference type="Proteomes" id="UP001595693">
    <property type="component" value="Unassembled WGS sequence"/>
</dbReference>